<gene>
    <name evidence="10" type="ORF">SCF082_LOCUS44284</name>
</gene>
<dbReference type="InterPro" id="IPR000719">
    <property type="entry name" value="Prot_kinase_dom"/>
</dbReference>
<evidence type="ECO:0000259" key="9">
    <source>
        <dbReference type="PROSITE" id="PS50011"/>
    </source>
</evidence>
<evidence type="ECO:0000313" key="11">
    <source>
        <dbReference type="Proteomes" id="UP001642464"/>
    </source>
</evidence>
<keyword evidence="6" id="KW-0067">ATP-binding</keyword>
<dbReference type="SUPFAM" id="SSF56112">
    <property type="entry name" value="Protein kinase-like (PK-like)"/>
    <property type="match status" value="1"/>
</dbReference>
<evidence type="ECO:0000256" key="3">
    <source>
        <dbReference type="ARBA" id="ARBA00022679"/>
    </source>
</evidence>
<keyword evidence="5 10" id="KW-0418">Kinase</keyword>
<evidence type="ECO:0000256" key="4">
    <source>
        <dbReference type="ARBA" id="ARBA00022741"/>
    </source>
</evidence>
<dbReference type="SMART" id="SM00220">
    <property type="entry name" value="S_TKc"/>
    <property type="match status" value="1"/>
</dbReference>
<evidence type="ECO:0000256" key="6">
    <source>
        <dbReference type="ARBA" id="ARBA00022840"/>
    </source>
</evidence>
<accession>A0ABP0R4E7</accession>
<evidence type="ECO:0000256" key="8">
    <source>
        <dbReference type="ARBA" id="ARBA00048679"/>
    </source>
</evidence>
<name>A0ABP0R4E7_9DINO</name>
<evidence type="ECO:0000313" key="10">
    <source>
        <dbReference type="EMBL" id="CAK9094191.1"/>
    </source>
</evidence>
<dbReference type="InterPro" id="IPR011009">
    <property type="entry name" value="Kinase-like_dom_sf"/>
</dbReference>
<dbReference type="GO" id="GO:0004812">
    <property type="term" value="F:aminoacyl-tRNA ligase activity"/>
    <property type="evidence" value="ECO:0007669"/>
    <property type="project" value="UniProtKB-KW"/>
</dbReference>
<dbReference type="EMBL" id="CAXAMM010040585">
    <property type="protein sequence ID" value="CAK9094191.1"/>
    <property type="molecule type" value="Genomic_DNA"/>
</dbReference>
<keyword evidence="2" id="KW-0723">Serine/threonine-protein kinase</keyword>
<proteinExistence type="predicted"/>
<keyword evidence="3" id="KW-0808">Transferase</keyword>
<evidence type="ECO:0000256" key="5">
    <source>
        <dbReference type="ARBA" id="ARBA00022777"/>
    </source>
</evidence>
<reference evidence="10 11" key="1">
    <citation type="submission" date="2024-02" db="EMBL/GenBank/DDBJ databases">
        <authorList>
            <person name="Chen Y."/>
            <person name="Shah S."/>
            <person name="Dougan E. K."/>
            <person name="Thang M."/>
            <person name="Chan C."/>
        </authorList>
    </citation>
    <scope>NUCLEOTIDE SEQUENCE [LARGE SCALE GENOMIC DNA]</scope>
</reference>
<dbReference type="Gene3D" id="1.10.510.10">
    <property type="entry name" value="Transferase(Phosphotransferase) domain 1"/>
    <property type="match status" value="1"/>
</dbReference>
<keyword evidence="10" id="KW-0030">Aminoacyl-tRNA synthetase</keyword>
<dbReference type="PROSITE" id="PS50011">
    <property type="entry name" value="PROTEIN_KINASE_DOM"/>
    <property type="match status" value="1"/>
</dbReference>
<keyword evidence="10" id="KW-0436">Ligase</keyword>
<keyword evidence="11" id="KW-1185">Reference proteome</keyword>
<sequence length="341" mass="38428">MCVSEERWSERRTQRAAELPLPPLDARRFRFVQILAQQERHGGQIELYDDLQEDCKVVGKRLLRSWTLDSSEEFSEANPELLESPWKEMELSVKVASVKGVCKCLGAFEDAGQGDIVILMEYVPGGDLHDLVGRCPTEPGLEREAKAWPVILSLLRAVRSLHHFGVAHGDISLENALLGQDGEVRLVDFAAAVTESTVLGSRGKPSYQAPEMHQTTRAYDPRAADLFACGVFAYCLALADYPWRCTRPRQCSAFDFFMARGLSAFLAQRRVRFNDAKGPPVETVLSPKLQHLLKILLDPTPEKRYQVWQELWEEPPTSLKVDLPENPSAEDHTHLLPLKVK</sequence>
<comment type="catalytic activity">
    <reaction evidence="7">
        <text>L-threonyl-[protein] + ATP = O-phospho-L-threonyl-[protein] + ADP + H(+)</text>
        <dbReference type="Rhea" id="RHEA:46608"/>
        <dbReference type="Rhea" id="RHEA-COMP:11060"/>
        <dbReference type="Rhea" id="RHEA-COMP:11605"/>
        <dbReference type="ChEBI" id="CHEBI:15378"/>
        <dbReference type="ChEBI" id="CHEBI:30013"/>
        <dbReference type="ChEBI" id="CHEBI:30616"/>
        <dbReference type="ChEBI" id="CHEBI:61977"/>
        <dbReference type="ChEBI" id="CHEBI:456216"/>
        <dbReference type="EC" id="2.7.11.1"/>
    </reaction>
</comment>
<comment type="caution">
    <text evidence="10">The sequence shown here is derived from an EMBL/GenBank/DDBJ whole genome shotgun (WGS) entry which is preliminary data.</text>
</comment>
<dbReference type="EC" id="2.7.11.1" evidence="1"/>
<dbReference type="Proteomes" id="UP001642464">
    <property type="component" value="Unassembled WGS sequence"/>
</dbReference>
<evidence type="ECO:0000256" key="7">
    <source>
        <dbReference type="ARBA" id="ARBA00047899"/>
    </source>
</evidence>
<keyword evidence="4" id="KW-0547">Nucleotide-binding</keyword>
<evidence type="ECO:0000256" key="2">
    <source>
        <dbReference type="ARBA" id="ARBA00022527"/>
    </source>
</evidence>
<dbReference type="Pfam" id="PF00069">
    <property type="entry name" value="Pkinase"/>
    <property type="match status" value="1"/>
</dbReference>
<organism evidence="10 11">
    <name type="scientific">Durusdinium trenchii</name>
    <dbReference type="NCBI Taxonomy" id="1381693"/>
    <lineage>
        <taxon>Eukaryota</taxon>
        <taxon>Sar</taxon>
        <taxon>Alveolata</taxon>
        <taxon>Dinophyceae</taxon>
        <taxon>Suessiales</taxon>
        <taxon>Symbiodiniaceae</taxon>
        <taxon>Durusdinium</taxon>
    </lineage>
</organism>
<feature type="domain" description="Protein kinase" evidence="9">
    <location>
        <begin position="31"/>
        <end position="317"/>
    </location>
</feature>
<dbReference type="PANTHER" id="PTHR24343">
    <property type="entry name" value="SERINE/THREONINE KINASE"/>
    <property type="match status" value="1"/>
</dbReference>
<protein>
    <recommendedName>
        <fullName evidence="1">non-specific serine/threonine protein kinase</fullName>
        <ecNumber evidence="1">2.7.11.1</ecNumber>
    </recommendedName>
</protein>
<evidence type="ECO:0000256" key="1">
    <source>
        <dbReference type="ARBA" id="ARBA00012513"/>
    </source>
</evidence>
<dbReference type="PANTHER" id="PTHR24343:SF558">
    <property type="entry name" value="PROTEIN KINASE DOMAIN-CONTAINING PROTEIN"/>
    <property type="match status" value="1"/>
</dbReference>
<dbReference type="GO" id="GO:0016301">
    <property type="term" value="F:kinase activity"/>
    <property type="evidence" value="ECO:0007669"/>
    <property type="project" value="UniProtKB-KW"/>
</dbReference>
<comment type="catalytic activity">
    <reaction evidence="8">
        <text>L-seryl-[protein] + ATP = O-phospho-L-seryl-[protein] + ADP + H(+)</text>
        <dbReference type="Rhea" id="RHEA:17989"/>
        <dbReference type="Rhea" id="RHEA-COMP:9863"/>
        <dbReference type="Rhea" id="RHEA-COMP:11604"/>
        <dbReference type="ChEBI" id="CHEBI:15378"/>
        <dbReference type="ChEBI" id="CHEBI:29999"/>
        <dbReference type="ChEBI" id="CHEBI:30616"/>
        <dbReference type="ChEBI" id="CHEBI:83421"/>
        <dbReference type="ChEBI" id="CHEBI:456216"/>
        <dbReference type="EC" id="2.7.11.1"/>
    </reaction>
</comment>